<evidence type="ECO:0000313" key="2">
    <source>
        <dbReference type="Proteomes" id="UP000232693"/>
    </source>
</evidence>
<dbReference type="OrthoDB" id="5288100at2"/>
<dbReference type="KEGG" id="kpd:CW740_06620"/>
<sequence length="515" mass="60433">MNKSYKTIRLILGDQLNASHSWFKNIDEDCLYIVAEMQQETGYVKHHIQKVCAFFHAMESFAKALNKAGHNCLHLTLDDTEKFSTFNDLIAYLVKKYSAACFQYQLPDEYRLRNHFAEFHAPAVEVSSCSTEHFFLPEEDFPKYFTANKHNRMESFYRKMRKRFDVLMDDGQPEGGQWNFDQKNRNKFKAEDLKDIPEPLLFSNDVNGILKRLKKHKVQTIGRSESNLLWPTSRKQAKELLEYFCQHCLPRFGYFQDAMTCQSQHKWSLYHSRLSFALNAKLISPRQVIDKTVEAYRANDDIDIAQVEGFVRQILGWREFVRGIYWTHPEYHQKNYFNADRKLPDYFWTGNTKMRCLSEAINQSLDYAFAHHIQRLMVTGNFCLLTEVDPDEVDDWYLGIYVDAIEWVELPNTRGMSQFADGGIIATKPYAASANYVHKMSDYCSNCDYSHTDKVGETACPLNSLYWRFIDRNADKLSQNPRMGMIYNVWNKKDEDEKEAILNKAASVLRRIEEL</sequence>
<dbReference type="Gene3D" id="1.10.579.10">
    <property type="entry name" value="DNA Cyclobutane Dipyrimidine Photolyase, subunit A, domain 3"/>
    <property type="match status" value="1"/>
</dbReference>
<dbReference type="Gene3D" id="1.25.40.80">
    <property type="match status" value="1"/>
</dbReference>
<name>A0A2K9AYK2_9GAMM</name>
<dbReference type="InterPro" id="IPR036134">
    <property type="entry name" value="Crypto/Photolyase_FAD-like_sf"/>
</dbReference>
<organism evidence="1 2">
    <name type="scientific">Kangiella profundi</name>
    <dbReference type="NCBI Taxonomy" id="1561924"/>
    <lineage>
        <taxon>Bacteria</taxon>
        <taxon>Pseudomonadati</taxon>
        <taxon>Pseudomonadota</taxon>
        <taxon>Gammaproteobacteria</taxon>
        <taxon>Kangiellales</taxon>
        <taxon>Kangiellaceae</taxon>
        <taxon>Kangiella</taxon>
    </lineage>
</organism>
<proteinExistence type="predicted"/>
<dbReference type="EMBL" id="CP025120">
    <property type="protein sequence ID" value="AUD78939.1"/>
    <property type="molecule type" value="Genomic_DNA"/>
</dbReference>
<dbReference type="AlphaFoldDB" id="A0A2K9AYK2"/>
<dbReference type="InterPro" id="IPR014729">
    <property type="entry name" value="Rossmann-like_a/b/a_fold"/>
</dbReference>
<dbReference type="Pfam" id="PF04244">
    <property type="entry name" value="DPRP"/>
    <property type="match status" value="1"/>
</dbReference>
<dbReference type="InterPro" id="IPR007357">
    <property type="entry name" value="PhrB-like"/>
</dbReference>
<keyword evidence="2" id="KW-1185">Reference proteome</keyword>
<dbReference type="GO" id="GO:0016829">
    <property type="term" value="F:lyase activity"/>
    <property type="evidence" value="ECO:0007669"/>
    <property type="project" value="UniProtKB-KW"/>
</dbReference>
<reference evidence="1 2" key="1">
    <citation type="submission" date="2017-12" db="EMBL/GenBank/DDBJ databases">
        <title>Kangiella profundi FT102 completed genome.</title>
        <authorList>
            <person name="Xu J."/>
            <person name="Wang J."/>
            <person name="Lu Y."/>
        </authorList>
    </citation>
    <scope>NUCLEOTIDE SEQUENCE [LARGE SCALE GENOMIC DNA]</scope>
    <source>
        <strain evidence="1 2">FT102</strain>
    </source>
</reference>
<dbReference type="Proteomes" id="UP000232693">
    <property type="component" value="Chromosome"/>
</dbReference>
<dbReference type="RefSeq" id="WP_106646781.1">
    <property type="nucleotide sequence ID" value="NZ_BMGO01000001.1"/>
</dbReference>
<dbReference type="Gene3D" id="3.40.50.620">
    <property type="entry name" value="HUPs"/>
    <property type="match status" value="1"/>
</dbReference>
<dbReference type="SUPFAM" id="SSF48173">
    <property type="entry name" value="Cryptochrome/photolyase FAD-binding domain"/>
    <property type="match status" value="1"/>
</dbReference>
<dbReference type="PANTHER" id="PTHR38657">
    <property type="entry name" value="SLR1343 PROTEIN"/>
    <property type="match status" value="1"/>
</dbReference>
<gene>
    <name evidence="1" type="ORF">CW740_06620</name>
</gene>
<dbReference type="PANTHER" id="PTHR38657:SF1">
    <property type="entry name" value="SLR1343 PROTEIN"/>
    <property type="match status" value="1"/>
</dbReference>
<evidence type="ECO:0000313" key="1">
    <source>
        <dbReference type="EMBL" id="AUD78939.1"/>
    </source>
</evidence>
<protein>
    <submittedName>
        <fullName evidence="1">Cryptochrome/photolyase family protein</fullName>
    </submittedName>
</protein>
<keyword evidence="1" id="KW-0456">Lyase</keyword>
<dbReference type="Gene3D" id="1.10.10.1710">
    <property type="entry name" value="Deoxyribodipyrimidine photolyase-related"/>
    <property type="match status" value="1"/>
</dbReference>
<dbReference type="InterPro" id="IPR052551">
    <property type="entry name" value="UV-DNA_repair_photolyase"/>
</dbReference>
<accession>A0A2K9AYK2</accession>